<feature type="domain" description="EamA" evidence="5">
    <location>
        <begin position="242"/>
        <end position="315"/>
    </location>
</feature>
<dbReference type="SUPFAM" id="SSF103481">
    <property type="entry name" value="Multidrug resistance efflux transporter EmrE"/>
    <property type="match status" value="2"/>
</dbReference>
<accession>A0A5S5C6P8</accession>
<dbReference type="GO" id="GO:0016020">
    <property type="term" value="C:membrane"/>
    <property type="evidence" value="ECO:0007669"/>
    <property type="project" value="InterPro"/>
</dbReference>
<dbReference type="Gene3D" id="1.10.3730.20">
    <property type="match status" value="1"/>
</dbReference>
<feature type="domain" description="EamA" evidence="5">
    <location>
        <begin position="2"/>
        <end position="130"/>
    </location>
</feature>
<evidence type="ECO:0000256" key="4">
    <source>
        <dbReference type="SAM" id="Phobius"/>
    </source>
</evidence>
<dbReference type="Pfam" id="PF00892">
    <property type="entry name" value="EamA"/>
    <property type="match status" value="2"/>
</dbReference>
<feature type="transmembrane region" description="Helical" evidence="4">
    <location>
        <begin position="114"/>
        <end position="132"/>
    </location>
</feature>
<dbReference type="OrthoDB" id="2795159at2"/>
<comment type="caution">
    <text evidence="6">The sequence shown here is derived from an EMBL/GenBank/DDBJ whole genome shotgun (WGS) entry which is preliminary data.</text>
</comment>
<feature type="region of interest" description="Disordered" evidence="3">
    <location>
        <begin position="209"/>
        <end position="231"/>
    </location>
</feature>
<comment type="similarity">
    <text evidence="2">Belongs to the EamA transporter family.</text>
</comment>
<organism evidence="6 7">
    <name type="scientific">Paenibacillus methanolicus</name>
    <dbReference type="NCBI Taxonomy" id="582686"/>
    <lineage>
        <taxon>Bacteria</taxon>
        <taxon>Bacillati</taxon>
        <taxon>Bacillota</taxon>
        <taxon>Bacilli</taxon>
        <taxon>Bacillales</taxon>
        <taxon>Paenibacillaceae</taxon>
        <taxon>Paenibacillus</taxon>
    </lineage>
</organism>
<keyword evidence="4" id="KW-0812">Transmembrane</keyword>
<feature type="transmembrane region" description="Helical" evidence="4">
    <location>
        <begin position="32"/>
        <end position="52"/>
    </location>
</feature>
<reference evidence="6 7" key="1">
    <citation type="submission" date="2019-07" db="EMBL/GenBank/DDBJ databases">
        <title>Genomic Encyclopedia of Type Strains, Phase III (KMG-III): the genomes of soil and plant-associated and newly described type strains.</title>
        <authorList>
            <person name="Whitman W."/>
        </authorList>
    </citation>
    <scope>NUCLEOTIDE SEQUENCE [LARGE SCALE GENOMIC DNA]</scope>
    <source>
        <strain evidence="6 7">BL24</strain>
    </source>
</reference>
<feature type="transmembrane region" description="Helical" evidence="4">
    <location>
        <begin position="6"/>
        <end position="23"/>
    </location>
</feature>
<keyword evidence="7" id="KW-1185">Reference proteome</keyword>
<comment type="subcellular location">
    <subcellularLocation>
        <location evidence="1">Endomembrane system</location>
        <topology evidence="1">Multi-pass membrane protein</topology>
    </subcellularLocation>
</comment>
<evidence type="ECO:0000313" key="6">
    <source>
        <dbReference type="EMBL" id="TYP74010.1"/>
    </source>
</evidence>
<sequence>MWLLFSILASISFGLRGIFYHWTSQQPLSRNALLSGTFFMGAVISGACALLLGQSWNASAWIGVQMGLFSFVANASMFQGFKVGKASVVAIITALPAVLVVIGALVIWGETLDTAQSAAFLVIIAGVLLVRYSNDITLGNLQGAQWGLLALAMFAANDLSGKWSQLLEAPLFPTLFLMFFTGTFCFGAWRWIERRQARLPRKEAAVAGYGAGSDRPASDSRGGERSIGVNGTGAAVKSWSDRRAFLVGMLIGITNAVGMVLILTAFDLGKAGLVSAVVASNVLFVLAYTRFYVRERFTRLETAGVVTTFGGILMLKLLGG</sequence>
<dbReference type="Proteomes" id="UP000323257">
    <property type="component" value="Unassembled WGS sequence"/>
</dbReference>
<gene>
    <name evidence="6" type="ORF">BCM02_106291</name>
</gene>
<evidence type="ECO:0000256" key="1">
    <source>
        <dbReference type="ARBA" id="ARBA00004127"/>
    </source>
</evidence>
<feature type="transmembrane region" description="Helical" evidence="4">
    <location>
        <begin position="144"/>
        <end position="160"/>
    </location>
</feature>
<proteinExistence type="inferred from homology"/>
<keyword evidence="4" id="KW-0472">Membrane</keyword>
<dbReference type="InterPro" id="IPR000620">
    <property type="entry name" value="EamA_dom"/>
</dbReference>
<evidence type="ECO:0000313" key="7">
    <source>
        <dbReference type="Proteomes" id="UP000323257"/>
    </source>
</evidence>
<keyword evidence="4" id="KW-1133">Transmembrane helix</keyword>
<protein>
    <submittedName>
        <fullName evidence="6">EamA-like transporter family protein</fullName>
    </submittedName>
</protein>
<feature type="transmembrane region" description="Helical" evidence="4">
    <location>
        <begin position="272"/>
        <end position="293"/>
    </location>
</feature>
<dbReference type="RefSeq" id="WP_148930425.1">
    <property type="nucleotide sequence ID" value="NZ_VNHS01000006.1"/>
</dbReference>
<name>A0A5S5C6P8_9BACL</name>
<feature type="transmembrane region" description="Helical" evidence="4">
    <location>
        <begin position="58"/>
        <end position="76"/>
    </location>
</feature>
<dbReference type="AlphaFoldDB" id="A0A5S5C6P8"/>
<evidence type="ECO:0000256" key="3">
    <source>
        <dbReference type="SAM" id="MobiDB-lite"/>
    </source>
</evidence>
<dbReference type="EMBL" id="VNHS01000006">
    <property type="protein sequence ID" value="TYP74010.1"/>
    <property type="molecule type" value="Genomic_DNA"/>
</dbReference>
<feature type="transmembrane region" description="Helical" evidence="4">
    <location>
        <begin position="244"/>
        <end position="266"/>
    </location>
</feature>
<dbReference type="InterPro" id="IPR037185">
    <property type="entry name" value="EmrE-like"/>
</dbReference>
<feature type="transmembrane region" description="Helical" evidence="4">
    <location>
        <begin position="172"/>
        <end position="192"/>
    </location>
</feature>
<evidence type="ECO:0000256" key="2">
    <source>
        <dbReference type="ARBA" id="ARBA00007362"/>
    </source>
</evidence>
<evidence type="ECO:0000259" key="5">
    <source>
        <dbReference type="Pfam" id="PF00892"/>
    </source>
</evidence>
<feature type="transmembrane region" description="Helical" evidence="4">
    <location>
        <begin position="88"/>
        <end position="108"/>
    </location>
</feature>